<evidence type="ECO:0000256" key="1">
    <source>
        <dbReference type="SAM" id="MobiDB-lite"/>
    </source>
</evidence>
<organism evidence="2 3">
    <name type="scientific">Streptomyces flavalbus</name>
    <dbReference type="NCBI Taxonomy" id="2665155"/>
    <lineage>
        <taxon>Bacteria</taxon>
        <taxon>Bacillati</taxon>
        <taxon>Actinomycetota</taxon>
        <taxon>Actinomycetes</taxon>
        <taxon>Kitasatosporales</taxon>
        <taxon>Streptomycetaceae</taxon>
        <taxon>Streptomyces</taxon>
    </lineage>
</organism>
<gene>
    <name evidence="2" type="ORF">ACFQZ6_34715</name>
</gene>
<dbReference type="Proteomes" id="UP001597023">
    <property type="component" value="Unassembled WGS sequence"/>
</dbReference>
<accession>A0ABW2WLQ2</accession>
<comment type="caution">
    <text evidence="2">The sequence shown here is derived from an EMBL/GenBank/DDBJ whole genome shotgun (WGS) entry which is preliminary data.</text>
</comment>
<feature type="region of interest" description="Disordered" evidence="1">
    <location>
        <begin position="1"/>
        <end position="107"/>
    </location>
</feature>
<dbReference type="EMBL" id="JBHTEB010000001">
    <property type="protein sequence ID" value="MFD0319282.1"/>
    <property type="molecule type" value="Genomic_DNA"/>
</dbReference>
<sequence>MRTGRHRRVTAPREAPAPVAADGTRDTVLPAQQPPPKDVEHLRCRNGTVNATGPDTGRPTHRAHERSEAGEGPAATQDTRAPERRGPRILPFHPEPEATHSTAGGRS</sequence>
<proteinExistence type="predicted"/>
<name>A0ABW2WLQ2_9ACTN</name>
<evidence type="ECO:0000313" key="3">
    <source>
        <dbReference type="Proteomes" id="UP001597023"/>
    </source>
</evidence>
<keyword evidence="3" id="KW-1185">Reference proteome</keyword>
<feature type="compositionally biased region" description="Basic residues" evidence="1">
    <location>
        <begin position="1"/>
        <end position="10"/>
    </location>
</feature>
<dbReference type="RefSeq" id="WP_381617652.1">
    <property type="nucleotide sequence ID" value="NZ_JBHTEB010000001.1"/>
</dbReference>
<protein>
    <submittedName>
        <fullName evidence="2">Uncharacterized protein</fullName>
    </submittedName>
</protein>
<reference evidence="3" key="1">
    <citation type="journal article" date="2019" name="Int. J. Syst. Evol. Microbiol.">
        <title>The Global Catalogue of Microorganisms (GCM) 10K type strain sequencing project: providing services to taxonomists for standard genome sequencing and annotation.</title>
        <authorList>
            <consortium name="The Broad Institute Genomics Platform"/>
            <consortium name="The Broad Institute Genome Sequencing Center for Infectious Disease"/>
            <person name="Wu L."/>
            <person name="Ma J."/>
        </authorList>
    </citation>
    <scope>NUCLEOTIDE SEQUENCE [LARGE SCALE GENOMIC DNA]</scope>
    <source>
        <strain evidence="3">CGMCC 4.7400</strain>
    </source>
</reference>
<evidence type="ECO:0000313" key="2">
    <source>
        <dbReference type="EMBL" id="MFD0319282.1"/>
    </source>
</evidence>